<proteinExistence type="predicted"/>
<dbReference type="OrthoDB" id="441751at2759"/>
<name>A0A812VBH4_9DINO</name>
<organism evidence="1 2">
    <name type="scientific">Symbiodinium necroappetens</name>
    <dbReference type="NCBI Taxonomy" id="1628268"/>
    <lineage>
        <taxon>Eukaryota</taxon>
        <taxon>Sar</taxon>
        <taxon>Alveolata</taxon>
        <taxon>Dinophyceae</taxon>
        <taxon>Suessiales</taxon>
        <taxon>Symbiodiniaceae</taxon>
        <taxon>Symbiodinium</taxon>
    </lineage>
</organism>
<protein>
    <submittedName>
        <fullName evidence="1">Uncharacterized protein</fullName>
    </submittedName>
</protein>
<comment type="caution">
    <text evidence="1">The sequence shown here is derived from an EMBL/GenBank/DDBJ whole genome shotgun (WGS) entry which is preliminary data.</text>
</comment>
<sequence length="189" mass="20146">MLSMQQNMKQELAAIEEHLSMRSNDFEASLRAAANANHDAVHTLFASHSQEVEALYARSAACEEGLQDLQTQSLLLAEWKDGASSDLFECARRLTEVEKATKEFTDRISTGGGTAAAGRAASKTAAAAGLDEGLRASVVPEDAGQVMQAARATSKIAVAQGVASDEVDRPVQFSILLSMVLAFRELGNF</sequence>
<dbReference type="AlphaFoldDB" id="A0A812VBH4"/>
<gene>
    <name evidence="1" type="ORF">SNEC2469_LOCUS17358</name>
</gene>
<dbReference type="Proteomes" id="UP000601435">
    <property type="component" value="Unassembled WGS sequence"/>
</dbReference>
<accession>A0A812VBH4</accession>
<dbReference type="EMBL" id="CAJNJA010028697">
    <property type="protein sequence ID" value="CAE7609685.1"/>
    <property type="molecule type" value="Genomic_DNA"/>
</dbReference>
<evidence type="ECO:0000313" key="2">
    <source>
        <dbReference type="Proteomes" id="UP000601435"/>
    </source>
</evidence>
<reference evidence="1" key="1">
    <citation type="submission" date="2021-02" db="EMBL/GenBank/DDBJ databases">
        <authorList>
            <person name="Dougan E. K."/>
            <person name="Rhodes N."/>
            <person name="Thang M."/>
            <person name="Chan C."/>
        </authorList>
    </citation>
    <scope>NUCLEOTIDE SEQUENCE</scope>
</reference>
<keyword evidence="2" id="KW-1185">Reference proteome</keyword>
<evidence type="ECO:0000313" key="1">
    <source>
        <dbReference type="EMBL" id="CAE7609685.1"/>
    </source>
</evidence>